<proteinExistence type="predicted"/>
<feature type="region of interest" description="Disordered" evidence="1">
    <location>
        <begin position="25"/>
        <end position="104"/>
    </location>
</feature>
<reference evidence="2 3" key="1">
    <citation type="submission" date="2020-03" db="EMBL/GenBank/DDBJ databases">
        <title>Dissostichus mawsoni Genome sequencing and assembly.</title>
        <authorList>
            <person name="Park H."/>
        </authorList>
    </citation>
    <scope>NUCLEOTIDE SEQUENCE [LARGE SCALE GENOMIC DNA]</scope>
    <source>
        <strain evidence="2">DM0001</strain>
        <tissue evidence="2">Muscle</tissue>
    </source>
</reference>
<gene>
    <name evidence="2" type="ORF">F7725_006345</name>
</gene>
<evidence type="ECO:0000256" key="1">
    <source>
        <dbReference type="SAM" id="MobiDB-lite"/>
    </source>
</evidence>
<accession>A0A7J5XTR4</accession>
<feature type="compositionally biased region" description="Low complexity" evidence="1">
    <location>
        <begin position="60"/>
        <end position="83"/>
    </location>
</feature>
<feature type="compositionally biased region" description="Basic and acidic residues" evidence="1">
    <location>
        <begin position="42"/>
        <end position="54"/>
    </location>
</feature>
<dbReference type="AlphaFoldDB" id="A0A7J5XTR4"/>
<keyword evidence="3" id="KW-1185">Reference proteome</keyword>
<comment type="caution">
    <text evidence="2">The sequence shown here is derived from an EMBL/GenBank/DDBJ whole genome shotgun (WGS) entry which is preliminary data.</text>
</comment>
<protein>
    <submittedName>
        <fullName evidence="2">Uncharacterized protein</fullName>
    </submittedName>
</protein>
<organism evidence="2 3">
    <name type="scientific">Dissostichus mawsoni</name>
    <name type="common">Antarctic cod</name>
    <dbReference type="NCBI Taxonomy" id="36200"/>
    <lineage>
        <taxon>Eukaryota</taxon>
        <taxon>Metazoa</taxon>
        <taxon>Chordata</taxon>
        <taxon>Craniata</taxon>
        <taxon>Vertebrata</taxon>
        <taxon>Euteleostomi</taxon>
        <taxon>Actinopterygii</taxon>
        <taxon>Neopterygii</taxon>
        <taxon>Teleostei</taxon>
        <taxon>Neoteleostei</taxon>
        <taxon>Acanthomorphata</taxon>
        <taxon>Eupercaria</taxon>
        <taxon>Perciformes</taxon>
        <taxon>Notothenioidei</taxon>
        <taxon>Nototheniidae</taxon>
        <taxon>Dissostichus</taxon>
    </lineage>
</organism>
<evidence type="ECO:0000313" key="3">
    <source>
        <dbReference type="Proteomes" id="UP000518266"/>
    </source>
</evidence>
<dbReference type="Proteomes" id="UP000518266">
    <property type="component" value="Unassembled WGS sequence"/>
</dbReference>
<evidence type="ECO:0000313" key="2">
    <source>
        <dbReference type="EMBL" id="KAF3840482.1"/>
    </source>
</evidence>
<dbReference type="EMBL" id="JAAKFY010000020">
    <property type="protein sequence ID" value="KAF3840482.1"/>
    <property type="molecule type" value="Genomic_DNA"/>
</dbReference>
<dbReference type="OrthoDB" id="10651582at2759"/>
<sequence>MDMIIATSTADNLIEGVPPPADGRLPLLPPVRHHGGGGSEVTQRDRVEQEKLRVEGGAGVLSAPPGSSSSPGLKHLHLPPGALSLEPGGKGEGLGATGREESESERLMKSLREKDGGLSEALSFLSGRQNLALQALLDLQLLLVAHGVDLLGECRPLLVAHRKLALLLQLPLGLSVLPQVALRSHQEDGHVGAVVRHLRRQEVRDGEADDEDVGLRVGERPQPVVLLLARRVPQVQTHHAPVHRHLNAPQITDTIIRASYRHGSLGGGGGGPSI</sequence>
<name>A0A7J5XTR4_DISMA</name>